<proteinExistence type="predicted"/>
<dbReference type="Proteomes" id="UP000790709">
    <property type="component" value="Unassembled WGS sequence"/>
</dbReference>
<name>A0ACB8AYU8_9AGAM</name>
<sequence>MVPCRHHFRCDSRCSPQAILAAATFKISPPLLRIRASLSPLQADAPPVNRLYSRRRLVSIRFAGRRDVVIRSSTCTVALVHNKRKGSS</sequence>
<evidence type="ECO:0000313" key="2">
    <source>
        <dbReference type="Proteomes" id="UP000790709"/>
    </source>
</evidence>
<accession>A0ACB8AYU8</accession>
<reference evidence="1" key="1">
    <citation type="journal article" date="2021" name="New Phytol.">
        <title>Evolutionary innovations through gain and loss of genes in the ectomycorrhizal Boletales.</title>
        <authorList>
            <person name="Wu G."/>
            <person name="Miyauchi S."/>
            <person name="Morin E."/>
            <person name="Kuo A."/>
            <person name="Drula E."/>
            <person name="Varga T."/>
            <person name="Kohler A."/>
            <person name="Feng B."/>
            <person name="Cao Y."/>
            <person name="Lipzen A."/>
            <person name="Daum C."/>
            <person name="Hundley H."/>
            <person name="Pangilinan J."/>
            <person name="Johnson J."/>
            <person name="Barry K."/>
            <person name="LaButti K."/>
            <person name="Ng V."/>
            <person name="Ahrendt S."/>
            <person name="Min B."/>
            <person name="Choi I.G."/>
            <person name="Park H."/>
            <person name="Plett J.M."/>
            <person name="Magnuson J."/>
            <person name="Spatafora J.W."/>
            <person name="Nagy L.G."/>
            <person name="Henrissat B."/>
            <person name="Grigoriev I.V."/>
            <person name="Yang Z.L."/>
            <person name="Xu J."/>
            <person name="Martin F.M."/>
        </authorList>
    </citation>
    <scope>NUCLEOTIDE SEQUENCE</scope>
    <source>
        <strain evidence="1">KUC20120723A-06</strain>
    </source>
</reference>
<evidence type="ECO:0000313" key="1">
    <source>
        <dbReference type="EMBL" id="KAH7918596.1"/>
    </source>
</evidence>
<gene>
    <name evidence="1" type="ORF">BV22DRAFT_903996</name>
</gene>
<dbReference type="EMBL" id="MU266761">
    <property type="protein sequence ID" value="KAH7918596.1"/>
    <property type="molecule type" value="Genomic_DNA"/>
</dbReference>
<keyword evidence="2" id="KW-1185">Reference proteome</keyword>
<protein>
    <submittedName>
        <fullName evidence="1">Uncharacterized protein</fullName>
    </submittedName>
</protein>
<organism evidence="1 2">
    <name type="scientific">Leucogyrophana mollusca</name>
    <dbReference type="NCBI Taxonomy" id="85980"/>
    <lineage>
        <taxon>Eukaryota</taxon>
        <taxon>Fungi</taxon>
        <taxon>Dikarya</taxon>
        <taxon>Basidiomycota</taxon>
        <taxon>Agaricomycotina</taxon>
        <taxon>Agaricomycetes</taxon>
        <taxon>Agaricomycetidae</taxon>
        <taxon>Boletales</taxon>
        <taxon>Boletales incertae sedis</taxon>
        <taxon>Leucogyrophana</taxon>
    </lineage>
</organism>
<comment type="caution">
    <text evidence="1">The sequence shown here is derived from an EMBL/GenBank/DDBJ whole genome shotgun (WGS) entry which is preliminary data.</text>
</comment>